<evidence type="ECO:0000256" key="1">
    <source>
        <dbReference type="SAM" id="MobiDB-lite"/>
    </source>
</evidence>
<organism evidence="3 4">
    <name type="scientific">Stieleria varia</name>
    <dbReference type="NCBI Taxonomy" id="2528005"/>
    <lineage>
        <taxon>Bacteria</taxon>
        <taxon>Pseudomonadati</taxon>
        <taxon>Planctomycetota</taxon>
        <taxon>Planctomycetia</taxon>
        <taxon>Pirellulales</taxon>
        <taxon>Pirellulaceae</taxon>
        <taxon>Stieleria</taxon>
    </lineage>
</organism>
<reference evidence="3 4" key="1">
    <citation type="submission" date="2019-02" db="EMBL/GenBank/DDBJ databases">
        <title>Deep-cultivation of Planctomycetes and their phenomic and genomic characterization uncovers novel biology.</title>
        <authorList>
            <person name="Wiegand S."/>
            <person name="Jogler M."/>
            <person name="Boedeker C."/>
            <person name="Pinto D."/>
            <person name="Vollmers J."/>
            <person name="Rivas-Marin E."/>
            <person name="Kohn T."/>
            <person name="Peeters S.H."/>
            <person name="Heuer A."/>
            <person name="Rast P."/>
            <person name="Oberbeckmann S."/>
            <person name="Bunk B."/>
            <person name="Jeske O."/>
            <person name="Meyerdierks A."/>
            <person name="Storesund J.E."/>
            <person name="Kallscheuer N."/>
            <person name="Luecker S."/>
            <person name="Lage O.M."/>
            <person name="Pohl T."/>
            <person name="Merkel B.J."/>
            <person name="Hornburger P."/>
            <person name="Mueller R.-W."/>
            <person name="Bruemmer F."/>
            <person name="Labrenz M."/>
            <person name="Spormann A.M."/>
            <person name="Op Den Camp H."/>
            <person name="Overmann J."/>
            <person name="Amann R."/>
            <person name="Jetten M.S.M."/>
            <person name="Mascher T."/>
            <person name="Medema M.H."/>
            <person name="Devos D.P."/>
            <person name="Kaster A.-K."/>
            <person name="Ovreas L."/>
            <person name="Rohde M."/>
            <person name="Galperin M.Y."/>
            <person name="Jogler C."/>
        </authorList>
    </citation>
    <scope>NUCLEOTIDE SEQUENCE [LARGE SCALE GENOMIC DNA]</scope>
    <source>
        <strain evidence="3 4">Pla52n</strain>
    </source>
</reference>
<evidence type="ECO:0000313" key="3">
    <source>
        <dbReference type="EMBL" id="TWU00923.1"/>
    </source>
</evidence>
<feature type="region of interest" description="Disordered" evidence="1">
    <location>
        <begin position="170"/>
        <end position="218"/>
    </location>
</feature>
<dbReference type="AlphaFoldDB" id="A0A5C6ALL9"/>
<evidence type="ECO:0000256" key="2">
    <source>
        <dbReference type="SAM" id="SignalP"/>
    </source>
</evidence>
<feature type="signal peptide" evidence="2">
    <location>
        <begin position="1"/>
        <end position="28"/>
    </location>
</feature>
<evidence type="ECO:0000313" key="4">
    <source>
        <dbReference type="Proteomes" id="UP000320176"/>
    </source>
</evidence>
<name>A0A5C6ALL9_9BACT</name>
<dbReference type="InterPro" id="IPR011990">
    <property type="entry name" value="TPR-like_helical_dom_sf"/>
</dbReference>
<accession>A0A5C6ALL9</accession>
<feature type="compositionally biased region" description="Low complexity" evidence="1">
    <location>
        <begin position="271"/>
        <end position="283"/>
    </location>
</feature>
<evidence type="ECO:0008006" key="5">
    <source>
        <dbReference type="Google" id="ProtNLM"/>
    </source>
</evidence>
<comment type="caution">
    <text evidence="3">The sequence shown here is derived from an EMBL/GenBank/DDBJ whole genome shotgun (WGS) entry which is preliminary data.</text>
</comment>
<dbReference type="EMBL" id="SJPN01000005">
    <property type="protein sequence ID" value="TWU00923.1"/>
    <property type="molecule type" value="Genomic_DNA"/>
</dbReference>
<feature type="compositionally biased region" description="Gly residues" evidence="1">
    <location>
        <begin position="255"/>
        <end position="270"/>
    </location>
</feature>
<gene>
    <name evidence="3" type="ORF">Pla52n_42930</name>
</gene>
<dbReference type="RefSeq" id="WP_197454795.1">
    <property type="nucleotide sequence ID" value="NZ_CP151726.1"/>
</dbReference>
<keyword evidence="2" id="KW-0732">Signal</keyword>
<dbReference type="Proteomes" id="UP000320176">
    <property type="component" value="Unassembled WGS sequence"/>
</dbReference>
<feature type="region of interest" description="Disordered" evidence="1">
    <location>
        <begin position="250"/>
        <end position="283"/>
    </location>
</feature>
<feature type="chain" id="PRO_5022763314" description="Tetratricopeptide repeat protein" evidence="2">
    <location>
        <begin position="29"/>
        <end position="283"/>
    </location>
</feature>
<dbReference type="Gene3D" id="1.25.40.10">
    <property type="entry name" value="Tetratricopeptide repeat domain"/>
    <property type="match status" value="1"/>
</dbReference>
<proteinExistence type="predicted"/>
<sequence length="283" mass="28451" precursor="true">MSRRFFQSVTVAFLAMAASLYCQRPVNAQDQAILSEIYGHGVHAYYAGNMNDATMHLSSAIDGGLRDPRAYYFRGIVAYAQGRPYEAEADWKAGADLEASAVVSSSIGQSLSRFQGSGRLKLEEIRQRARLEALANRAARSDARLNEIGVAPAASQPVAGQPAPRAAAPAAVAPAPVPPAAPAADNPFADDGPIMAAGDPAVQSDNALEGTLGDPFKDDTPIGGDVDAGAGMADGADPFAAGGADAAGAADPFGGAAGGADPFGGGGGDAMGADPFGGDPFGN</sequence>
<keyword evidence="4" id="KW-1185">Reference proteome</keyword>
<dbReference type="SUPFAM" id="SSF48452">
    <property type="entry name" value="TPR-like"/>
    <property type="match status" value="1"/>
</dbReference>
<protein>
    <recommendedName>
        <fullName evidence="5">Tetratricopeptide repeat protein</fullName>
    </recommendedName>
</protein>